<dbReference type="EMBL" id="GBRH01270377">
    <property type="protein sequence ID" value="JAD27518.1"/>
    <property type="molecule type" value="Transcribed_RNA"/>
</dbReference>
<reference evidence="1" key="1">
    <citation type="submission" date="2014-09" db="EMBL/GenBank/DDBJ databases">
        <authorList>
            <person name="Magalhaes I.L.F."/>
            <person name="Oliveira U."/>
            <person name="Santos F.R."/>
            <person name="Vidigal T.H.D.A."/>
            <person name="Brescovit A.D."/>
            <person name="Santos A.J."/>
        </authorList>
    </citation>
    <scope>NUCLEOTIDE SEQUENCE</scope>
    <source>
        <tissue evidence="1">Shoot tissue taken approximately 20 cm above the soil surface</tissue>
    </source>
</reference>
<reference evidence="1" key="2">
    <citation type="journal article" date="2015" name="Data Brief">
        <title>Shoot transcriptome of the giant reed, Arundo donax.</title>
        <authorList>
            <person name="Barrero R.A."/>
            <person name="Guerrero F.D."/>
            <person name="Moolhuijzen P."/>
            <person name="Goolsby J.A."/>
            <person name="Tidwell J."/>
            <person name="Bellgard S.E."/>
            <person name="Bellgard M.I."/>
        </authorList>
    </citation>
    <scope>NUCLEOTIDE SEQUENCE</scope>
    <source>
        <tissue evidence="1">Shoot tissue taken approximately 20 cm above the soil surface</tissue>
    </source>
</reference>
<name>A0A0A8YNW9_ARUDO</name>
<evidence type="ECO:0000313" key="1">
    <source>
        <dbReference type="EMBL" id="JAD27518.1"/>
    </source>
</evidence>
<proteinExistence type="predicted"/>
<dbReference type="AlphaFoldDB" id="A0A0A8YNW9"/>
<sequence>MDDERAIKGVYSDPLAILSDLQPLHVVRLEQQRQARSISVRRQAYHLVSLPAWRLVGHPHALRLASEYLQERLWLNTHVRGQELQQARY</sequence>
<organism evidence="1">
    <name type="scientific">Arundo donax</name>
    <name type="common">Giant reed</name>
    <name type="synonym">Donax arundinaceus</name>
    <dbReference type="NCBI Taxonomy" id="35708"/>
    <lineage>
        <taxon>Eukaryota</taxon>
        <taxon>Viridiplantae</taxon>
        <taxon>Streptophyta</taxon>
        <taxon>Embryophyta</taxon>
        <taxon>Tracheophyta</taxon>
        <taxon>Spermatophyta</taxon>
        <taxon>Magnoliopsida</taxon>
        <taxon>Liliopsida</taxon>
        <taxon>Poales</taxon>
        <taxon>Poaceae</taxon>
        <taxon>PACMAD clade</taxon>
        <taxon>Arundinoideae</taxon>
        <taxon>Arundineae</taxon>
        <taxon>Arundo</taxon>
    </lineage>
</organism>
<protein>
    <submittedName>
        <fullName evidence="1">Uncharacterized protein</fullName>
    </submittedName>
</protein>
<accession>A0A0A8YNW9</accession>